<feature type="compositionally biased region" description="Acidic residues" evidence="3">
    <location>
        <begin position="1"/>
        <end position="21"/>
    </location>
</feature>
<comment type="caution">
    <text evidence="5">The sequence shown here is derived from an EMBL/GenBank/DDBJ whole genome shotgun (WGS) entry which is preliminary data.</text>
</comment>
<dbReference type="PROSITE" id="PS50102">
    <property type="entry name" value="RRM"/>
    <property type="match status" value="2"/>
</dbReference>
<dbReference type="InterPro" id="IPR035979">
    <property type="entry name" value="RBD_domain_sf"/>
</dbReference>
<dbReference type="AlphaFoldDB" id="A0A2K3MXD0"/>
<evidence type="ECO:0000256" key="2">
    <source>
        <dbReference type="PROSITE-ProRule" id="PRU00176"/>
    </source>
</evidence>
<evidence type="ECO:0000256" key="1">
    <source>
        <dbReference type="ARBA" id="ARBA00022884"/>
    </source>
</evidence>
<dbReference type="InterPro" id="IPR000504">
    <property type="entry name" value="RRM_dom"/>
</dbReference>
<protein>
    <submittedName>
        <fullName evidence="5">RNA-binding protein</fullName>
    </submittedName>
</protein>
<dbReference type="SUPFAM" id="SSF54928">
    <property type="entry name" value="RNA-binding domain, RBD"/>
    <property type="match status" value="2"/>
</dbReference>
<feature type="non-terminal residue" evidence="5">
    <location>
        <position position="1"/>
    </location>
</feature>
<feature type="domain" description="RRM" evidence="4">
    <location>
        <begin position="61"/>
        <end position="135"/>
    </location>
</feature>
<dbReference type="Pfam" id="PF00076">
    <property type="entry name" value="RRM_1"/>
    <property type="match status" value="2"/>
</dbReference>
<organism evidence="5 6">
    <name type="scientific">Trifolium pratense</name>
    <name type="common">Red clover</name>
    <dbReference type="NCBI Taxonomy" id="57577"/>
    <lineage>
        <taxon>Eukaryota</taxon>
        <taxon>Viridiplantae</taxon>
        <taxon>Streptophyta</taxon>
        <taxon>Embryophyta</taxon>
        <taxon>Tracheophyta</taxon>
        <taxon>Spermatophyta</taxon>
        <taxon>Magnoliopsida</taxon>
        <taxon>eudicotyledons</taxon>
        <taxon>Gunneridae</taxon>
        <taxon>Pentapetalae</taxon>
        <taxon>rosids</taxon>
        <taxon>fabids</taxon>
        <taxon>Fabales</taxon>
        <taxon>Fabaceae</taxon>
        <taxon>Papilionoideae</taxon>
        <taxon>50 kb inversion clade</taxon>
        <taxon>NPAAA clade</taxon>
        <taxon>Hologalegina</taxon>
        <taxon>IRL clade</taxon>
        <taxon>Trifolieae</taxon>
        <taxon>Trifolium</taxon>
    </lineage>
</organism>
<evidence type="ECO:0000313" key="5">
    <source>
        <dbReference type="EMBL" id="PNX95447.1"/>
    </source>
</evidence>
<dbReference type="Gene3D" id="3.30.70.330">
    <property type="match status" value="2"/>
</dbReference>
<evidence type="ECO:0000313" key="6">
    <source>
        <dbReference type="Proteomes" id="UP000236291"/>
    </source>
</evidence>
<dbReference type="SMART" id="SM00360">
    <property type="entry name" value="RRM"/>
    <property type="match status" value="2"/>
</dbReference>
<name>A0A2K3MXD0_TRIPR</name>
<dbReference type="InterPro" id="IPR034350">
    <property type="entry name" value="NUCL_RRM2"/>
</dbReference>
<accession>A0A2K3MXD0</accession>
<evidence type="ECO:0000256" key="3">
    <source>
        <dbReference type="SAM" id="MobiDB-lite"/>
    </source>
</evidence>
<feature type="compositionally biased region" description="Basic and acidic residues" evidence="3">
    <location>
        <begin position="301"/>
        <end position="310"/>
    </location>
</feature>
<proteinExistence type="predicted"/>
<feature type="region of interest" description="Disordered" evidence="3">
    <location>
        <begin position="1"/>
        <end position="60"/>
    </location>
</feature>
<dbReference type="STRING" id="57577.A0A2K3MXD0"/>
<evidence type="ECO:0000259" key="4">
    <source>
        <dbReference type="PROSITE" id="PS50102"/>
    </source>
</evidence>
<reference evidence="5 6" key="2">
    <citation type="journal article" date="2017" name="Front. Plant Sci.">
        <title>Gene Classification and Mining of Molecular Markers Useful in Red Clover (Trifolium pratense) Breeding.</title>
        <authorList>
            <person name="Istvanek J."/>
            <person name="Dluhosova J."/>
            <person name="Dluhos P."/>
            <person name="Patkova L."/>
            <person name="Nedelnik J."/>
            <person name="Repkova J."/>
        </authorList>
    </citation>
    <scope>NUCLEOTIDE SEQUENCE [LARGE SCALE GENOMIC DNA]</scope>
    <source>
        <strain evidence="6">cv. Tatra</strain>
        <tissue evidence="5">Young leaves</tissue>
    </source>
</reference>
<dbReference type="PANTHER" id="PTHR23236">
    <property type="entry name" value="EUKARYOTIC TRANSLATION INITIATION FACTOR 4B/4H"/>
    <property type="match status" value="1"/>
</dbReference>
<keyword evidence="1 2" id="KW-0694">RNA-binding</keyword>
<dbReference type="Proteomes" id="UP000236291">
    <property type="component" value="Unassembled WGS sequence"/>
</dbReference>
<dbReference type="EMBL" id="ASHM01013483">
    <property type="protein sequence ID" value="PNX95447.1"/>
    <property type="molecule type" value="Genomic_DNA"/>
</dbReference>
<dbReference type="GO" id="GO:0008143">
    <property type="term" value="F:poly(A) binding"/>
    <property type="evidence" value="ECO:0007669"/>
    <property type="project" value="TreeGrafter"/>
</dbReference>
<dbReference type="InterPro" id="IPR012677">
    <property type="entry name" value="Nucleotide-bd_a/b_plait_sf"/>
</dbReference>
<feature type="region of interest" description="Disordered" evidence="3">
    <location>
        <begin position="232"/>
        <end position="310"/>
    </location>
</feature>
<gene>
    <name evidence="5" type="ORF">L195_g018639</name>
</gene>
<dbReference type="CDD" id="cd12451">
    <property type="entry name" value="RRM2_NUCLs"/>
    <property type="match status" value="1"/>
</dbReference>
<reference evidence="5 6" key="1">
    <citation type="journal article" date="2014" name="Am. J. Bot.">
        <title>Genome assembly and annotation for red clover (Trifolium pratense; Fabaceae).</title>
        <authorList>
            <person name="Istvanek J."/>
            <person name="Jaros M."/>
            <person name="Krenek A."/>
            <person name="Repkova J."/>
        </authorList>
    </citation>
    <scope>NUCLEOTIDE SEQUENCE [LARGE SCALE GENOMIC DNA]</scope>
    <source>
        <strain evidence="6">cv. Tatra</strain>
        <tissue evidence="5">Young leaves</tissue>
    </source>
</reference>
<sequence length="310" mass="33256">DKMEVDDDSDSSDDSEEESDEEPAKTPQKKVVKDVEMVDANKSAKKAPATPATPNQSGGSKTLFCGNLSFSVQRADIENFFGEDVVDVRLANDEDGRFKGFGHVEFATAEAAQSALELNGQELLQRAIRLDLARERGAYTPNANSNYSAQSGGRSQTIFVKGFDSNLGEDEIRSKLEEHFGSCGEVTRVSIPKDFDSGYVKGFAYMDFKDSDSMSKALELSGSELGGYALTVDEAKPRDSQGSGSRGGPSGRRGRFSSGRGDSGRGRFGSGRGDSGRGRFGGRDSGRRGRGIGRTGFNKPEGTKKTFADD</sequence>
<feature type="compositionally biased region" description="Basic and acidic residues" evidence="3">
    <location>
        <begin position="274"/>
        <end position="287"/>
    </location>
</feature>
<feature type="compositionally biased region" description="Low complexity" evidence="3">
    <location>
        <begin position="46"/>
        <end position="55"/>
    </location>
</feature>
<feature type="domain" description="RRM" evidence="4">
    <location>
        <begin position="156"/>
        <end position="237"/>
    </location>
</feature>
<dbReference type="PANTHER" id="PTHR23236:SF11">
    <property type="entry name" value="EUKARYOTIC TRANSLATION INITIATION FACTOR 4H"/>
    <property type="match status" value="1"/>
</dbReference>